<evidence type="ECO:0000256" key="2">
    <source>
        <dbReference type="SAM" id="Phobius"/>
    </source>
</evidence>
<sequence length="186" mass="21379">MARINLLPWREELRKEQQRQFLTIMGLSVILMLLILTAVHIQYANMIDTQNQRNQFLRQQIADVDAQIKEIVKLEKDKRSLQARISVIQQLQGNRPQIVHLFDEIARILPQGLYLKSIDQKGKSITIVGYAQSNARVSAFMRNIDASDWLDKPVLDIIKQNSKNGNGSREFTLHCLQVNKSTGNKS</sequence>
<keyword evidence="1" id="KW-0175">Coiled coil</keyword>
<evidence type="ECO:0000313" key="3">
    <source>
        <dbReference type="EMBL" id="VAX13585.1"/>
    </source>
</evidence>
<dbReference type="InterPro" id="IPR007813">
    <property type="entry name" value="PilN"/>
</dbReference>
<dbReference type="PANTHER" id="PTHR40278">
    <property type="entry name" value="DNA UTILIZATION PROTEIN HOFN"/>
    <property type="match status" value="1"/>
</dbReference>
<dbReference type="GO" id="GO:0043107">
    <property type="term" value="P:type IV pilus-dependent motility"/>
    <property type="evidence" value="ECO:0007669"/>
    <property type="project" value="TreeGrafter"/>
</dbReference>
<evidence type="ECO:0000256" key="1">
    <source>
        <dbReference type="SAM" id="Coils"/>
    </source>
</evidence>
<gene>
    <name evidence="3" type="ORF">MNBD_GAMMA24-1580</name>
</gene>
<organism evidence="3">
    <name type="scientific">hydrothermal vent metagenome</name>
    <dbReference type="NCBI Taxonomy" id="652676"/>
    <lineage>
        <taxon>unclassified sequences</taxon>
        <taxon>metagenomes</taxon>
        <taxon>ecological metagenomes</taxon>
    </lineage>
</organism>
<proteinExistence type="predicted"/>
<reference evidence="3" key="1">
    <citation type="submission" date="2018-06" db="EMBL/GenBank/DDBJ databases">
        <authorList>
            <person name="Zhirakovskaya E."/>
        </authorList>
    </citation>
    <scope>NUCLEOTIDE SEQUENCE</scope>
</reference>
<protein>
    <submittedName>
        <fullName evidence="3">Type IV pilus biogenesis protein PilN</fullName>
    </submittedName>
</protein>
<feature type="coiled-coil region" evidence="1">
    <location>
        <begin position="47"/>
        <end position="91"/>
    </location>
</feature>
<dbReference type="Pfam" id="PF05137">
    <property type="entry name" value="PilN"/>
    <property type="match status" value="1"/>
</dbReference>
<dbReference type="AlphaFoldDB" id="A0A3B1C4H6"/>
<dbReference type="GO" id="GO:0043683">
    <property type="term" value="P:type IV pilus assembly"/>
    <property type="evidence" value="ECO:0007669"/>
    <property type="project" value="TreeGrafter"/>
</dbReference>
<dbReference type="EMBL" id="UOFZ01000125">
    <property type="protein sequence ID" value="VAX13585.1"/>
    <property type="molecule type" value="Genomic_DNA"/>
</dbReference>
<accession>A0A3B1C4H6</accession>
<dbReference type="InterPro" id="IPR052534">
    <property type="entry name" value="Extracell_DNA_Util/SecSys_Comp"/>
</dbReference>
<name>A0A3B1C4H6_9ZZZZ</name>
<dbReference type="PANTHER" id="PTHR40278:SF2">
    <property type="entry name" value="TYPE IV PILUS INNER MEMBRANE COMPONENT PILN"/>
    <property type="match status" value="1"/>
</dbReference>
<feature type="transmembrane region" description="Helical" evidence="2">
    <location>
        <begin position="21"/>
        <end position="43"/>
    </location>
</feature>
<keyword evidence="2" id="KW-0812">Transmembrane</keyword>
<keyword evidence="2" id="KW-0472">Membrane</keyword>
<keyword evidence="2" id="KW-1133">Transmembrane helix</keyword>